<dbReference type="GO" id="GO:0003700">
    <property type="term" value="F:DNA-binding transcription factor activity"/>
    <property type="evidence" value="ECO:0007669"/>
    <property type="project" value="InterPro"/>
</dbReference>
<proteinExistence type="predicted"/>
<dbReference type="Proteomes" id="UP000309676">
    <property type="component" value="Unassembled WGS sequence"/>
</dbReference>
<dbReference type="Gene3D" id="1.10.10.60">
    <property type="entry name" value="Homeodomain-like"/>
    <property type="match status" value="2"/>
</dbReference>
<evidence type="ECO:0000256" key="4">
    <source>
        <dbReference type="ARBA" id="ARBA00023163"/>
    </source>
</evidence>
<keyword evidence="2" id="KW-0238">DNA-binding</keyword>
<dbReference type="InterPro" id="IPR018062">
    <property type="entry name" value="HTH_AraC-typ_CS"/>
</dbReference>
<evidence type="ECO:0000313" key="7">
    <source>
        <dbReference type="Proteomes" id="UP000309676"/>
    </source>
</evidence>
<evidence type="ECO:0000256" key="1">
    <source>
        <dbReference type="ARBA" id="ARBA00023015"/>
    </source>
</evidence>
<comment type="caution">
    <text evidence="6">The sequence shown here is derived from an EMBL/GenBank/DDBJ whole genome shotgun (WGS) entry which is preliminary data.</text>
</comment>
<keyword evidence="3" id="KW-0010">Activator</keyword>
<dbReference type="GO" id="GO:0043565">
    <property type="term" value="F:sequence-specific DNA binding"/>
    <property type="evidence" value="ECO:0007669"/>
    <property type="project" value="InterPro"/>
</dbReference>
<evidence type="ECO:0000259" key="5">
    <source>
        <dbReference type="PROSITE" id="PS01124"/>
    </source>
</evidence>
<evidence type="ECO:0000256" key="3">
    <source>
        <dbReference type="ARBA" id="ARBA00023159"/>
    </source>
</evidence>
<dbReference type="SUPFAM" id="SSF51215">
    <property type="entry name" value="Regulatory protein AraC"/>
    <property type="match status" value="1"/>
</dbReference>
<dbReference type="Pfam" id="PF02311">
    <property type="entry name" value="AraC_binding"/>
    <property type="match status" value="1"/>
</dbReference>
<dbReference type="InterPro" id="IPR018060">
    <property type="entry name" value="HTH_AraC"/>
</dbReference>
<dbReference type="InterPro" id="IPR037923">
    <property type="entry name" value="HTH-like"/>
</dbReference>
<sequence>MSRMLGRFNGWPPYRVEPEYRNHMKPAGRIPCQNVIMIVILLGRIGTEEGEVQEYAREFAEFRLQVPSELLRAGGVYLLRSGRNRAKPDYDVGPKMIECFSFHFVVAGSLLLTDERGRTFAVGEGEMFCLFPNVSYRYKIADASSELRMQWFAFGGPQSPHLCAALGLTPERPTMGVDLGPRWRELANRLHASVGGGDPIRQLRSFYELIEWMRIGTPQQDRPARPRDWLAHCASYIRLHYAEPIRVEALAEEAGVHRSYLSDAFRKEYGMSPKQYVTSLRMANAADLLRDSELPVQDIAATVGYPDLFAFTRAFTKHYRMSPTAYRLSGAGAGSSDTLTP</sequence>
<name>A0A5R9GA74_9BACL</name>
<dbReference type="AlphaFoldDB" id="A0A5R9GA74"/>
<dbReference type="SUPFAM" id="SSF46689">
    <property type="entry name" value="Homeodomain-like"/>
    <property type="match status" value="2"/>
</dbReference>
<dbReference type="PANTHER" id="PTHR46796">
    <property type="entry name" value="HTH-TYPE TRANSCRIPTIONAL ACTIVATOR RHAS-RELATED"/>
    <property type="match status" value="1"/>
</dbReference>
<dbReference type="InterPro" id="IPR050204">
    <property type="entry name" value="AraC_XylS_family_regulators"/>
</dbReference>
<keyword evidence="7" id="KW-1185">Reference proteome</keyword>
<dbReference type="SMART" id="SM00342">
    <property type="entry name" value="HTH_ARAC"/>
    <property type="match status" value="1"/>
</dbReference>
<organism evidence="6 7">
    <name type="scientific">Paenibacillus antri</name>
    <dbReference type="NCBI Taxonomy" id="2582848"/>
    <lineage>
        <taxon>Bacteria</taxon>
        <taxon>Bacillati</taxon>
        <taxon>Bacillota</taxon>
        <taxon>Bacilli</taxon>
        <taxon>Bacillales</taxon>
        <taxon>Paenibacillaceae</taxon>
        <taxon>Paenibacillus</taxon>
    </lineage>
</organism>
<reference evidence="6 7" key="1">
    <citation type="submission" date="2019-05" db="EMBL/GenBank/DDBJ databases">
        <authorList>
            <person name="Narsing Rao M.P."/>
            <person name="Li W.J."/>
        </authorList>
    </citation>
    <scope>NUCLEOTIDE SEQUENCE [LARGE SCALE GENOMIC DNA]</scope>
    <source>
        <strain evidence="6 7">SYSU_K30003</strain>
    </source>
</reference>
<gene>
    <name evidence="6" type="ORF">FE782_24835</name>
</gene>
<dbReference type="EMBL" id="VCIW01000020">
    <property type="protein sequence ID" value="TLS49613.1"/>
    <property type="molecule type" value="Genomic_DNA"/>
</dbReference>
<protein>
    <submittedName>
        <fullName evidence="6">AraC family transcriptional regulator</fullName>
    </submittedName>
</protein>
<keyword evidence="1" id="KW-0805">Transcription regulation</keyword>
<evidence type="ECO:0000256" key="2">
    <source>
        <dbReference type="ARBA" id="ARBA00023125"/>
    </source>
</evidence>
<dbReference type="InterPro" id="IPR003313">
    <property type="entry name" value="AraC-bd"/>
</dbReference>
<evidence type="ECO:0000313" key="6">
    <source>
        <dbReference type="EMBL" id="TLS49613.1"/>
    </source>
</evidence>
<dbReference type="Pfam" id="PF12833">
    <property type="entry name" value="HTH_18"/>
    <property type="match status" value="1"/>
</dbReference>
<feature type="domain" description="HTH araC/xylS-type" evidence="5">
    <location>
        <begin position="231"/>
        <end position="329"/>
    </location>
</feature>
<dbReference type="PROSITE" id="PS00041">
    <property type="entry name" value="HTH_ARAC_FAMILY_1"/>
    <property type="match status" value="1"/>
</dbReference>
<dbReference type="InterPro" id="IPR009057">
    <property type="entry name" value="Homeodomain-like_sf"/>
</dbReference>
<keyword evidence="4" id="KW-0804">Transcription</keyword>
<dbReference type="PROSITE" id="PS01124">
    <property type="entry name" value="HTH_ARAC_FAMILY_2"/>
    <property type="match status" value="1"/>
</dbReference>
<accession>A0A5R9GA74</accession>